<accession>A0A1D1XKQ3</accession>
<dbReference type="GO" id="GO:0005576">
    <property type="term" value="C:extracellular region"/>
    <property type="evidence" value="ECO:0007669"/>
    <property type="project" value="InterPro"/>
</dbReference>
<feature type="non-terminal residue" evidence="2">
    <location>
        <position position="1"/>
    </location>
</feature>
<feature type="chain" id="PRO_5008899534" evidence="1">
    <location>
        <begin position="49"/>
        <end position="212"/>
    </location>
</feature>
<dbReference type="GO" id="GO:0008289">
    <property type="term" value="F:lipid binding"/>
    <property type="evidence" value="ECO:0007669"/>
    <property type="project" value="InterPro"/>
</dbReference>
<feature type="signal peptide" evidence="1">
    <location>
        <begin position="1"/>
        <end position="48"/>
    </location>
</feature>
<keyword evidence="1" id="KW-0732">Signal</keyword>
<evidence type="ECO:0000313" key="2">
    <source>
        <dbReference type="EMBL" id="JAT42975.1"/>
    </source>
</evidence>
<dbReference type="EMBL" id="GDJX01024961">
    <property type="protein sequence ID" value="JAT42975.1"/>
    <property type="molecule type" value="Transcribed_RNA"/>
</dbReference>
<dbReference type="Pfam" id="PF07464">
    <property type="entry name" value="ApoLp-III"/>
    <property type="match status" value="1"/>
</dbReference>
<proteinExistence type="predicted"/>
<organism evidence="2">
    <name type="scientific">Anthurium amnicola</name>
    <dbReference type="NCBI Taxonomy" id="1678845"/>
    <lineage>
        <taxon>Eukaryota</taxon>
        <taxon>Viridiplantae</taxon>
        <taxon>Streptophyta</taxon>
        <taxon>Embryophyta</taxon>
        <taxon>Tracheophyta</taxon>
        <taxon>Spermatophyta</taxon>
        <taxon>Magnoliopsida</taxon>
        <taxon>Liliopsida</taxon>
        <taxon>Araceae</taxon>
        <taxon>Pothoideae</taxon>
        <taxon>Potheae</taxon>
        <taxon>Anthurium</taxon>
    </lineage>
</organism>
<dbReference type="GO" id="GO:0006869">
    <property type="term" value="P:lipid transport"/>
    <property type="evidence" value="ECO:0007669"/>
    <property type="project" value="InterPro"/>
</dbReference>
<reference evidence="2" key="1">
    <citation type="submission" date="2015-07" db="EMBL/GenBank/DDBJ databases">
        <title>Transcriptome Assembly of Anthurium amnicola.</title>
        <authorList>
            <person name="Suzuki J."/>
        </authorList>
    </citation>
    <scope>NUCLEOTIDE SEQUENCE</scope>
</reference>
<dbReference type="InterPro" id="IPR010009">
    <property type="entry name" value="ApoLp-III"/>
</dbReference>
<dbReference type="SUPFAM" id="SSF47857">
    <property type="entry name" value="Apolipophorin-III"/>
    <property type="match status" value="1"/>
</dbReference>
<dbReference type="AlphaFoldDB" id="A0A1D1XKQ3"/>
<name>A0A1D1XKQ3_9ARAE</name>
<protein>
    <submittedName>
        <fullName evidence="2">Apolipophorin-3</fullName>
    </submittedName>
</protein>
<evidence type="ECO:0000256" key="1">
    <source>
        <dbReference type="SAM" id="SignalP"/>
    </source>
</evidence>
<sequence length="212" mass="22459">YSLPDVASASPWSGSTVAAPLSAPLPGLSMQFKIVVVLAALCLAQAYAEKAPEPVKFEEIVAKTQTAINNMAVELQKTLGVKDLPEPQKVADSIIQGGKDLAKQIGDIVTEISSKPDLNSAVSAMAKRINTTVEDLQKQVPTVQAKATELQKTLQTSMQTLVTETQKLAQNLGPVQADIKKSLESVMDQVSKVAVDVQNKVKAAIENPSVAV</sequence>
<dbReference type="Gene3D" id="1.20.120.20">
    <property type="entry name" value="Apolipoprotein"/>
    <property type="match status" value="1"/>
</dbReference>
<gene>
    <name evidence="2" type="primary">APL3_0</name>
    <name evidence="2" type="ORF">g.23877</name>
</gene>